<dbReference type="OrthoDB" id="3477286at2759"/>
<dbReference type="PANTHER" id="PTHR24148">
    <property type="entry name" value="ANKYRIN REPEAT DOMAIN-CONTAINING PROTEIN 39 HOMOLOG-RELATED"/>
    <property type="match status" value="1"/>
</dbReference>
<dbReference type="PANTHER" id="PTHR24148:SF64">
    <property type="entry name" value="HETEROKARYON INCOMPATIBILITY DOMAIN-CONTAINING PROTEIN"/>
    <property type="match status" value="1"/>
</dbReference>
<feature type="region of interest" description="Disordered" evidence="1">
    <location>
        <begin position="22"/>
        <end position="64"/>
    </location>
</feature>
<reference evidence="3" key="1">
    <citation type="journal article" date="2021" name="IMA Fungus">
        <title>Genomic characterization of three marine fungi, including Emericellopsis atlantica sp. nov. with signatures of a generalist lifestyle and marine biomass degradation.</title>
        <authorList>
            <person name="Hagestad O.C."/>
            <person name="Hou L."/>
            <person name="Andersen J.H."/>
            <person name="Hansen E.H."/>
            <person name="Altermark B."/>
            <person name="Li C."/>
            <person name="Kuhnert E."/>
            <person name="Cox R.J."/>
            <person name="Crous P.W."/>
            <person name="Spatafora J.W."/>
            <person name="Lail K."/>
            <person name="Amirebrahimi M."/>
            <person name="Lipzen A."/>
            <person name="Pangilinan J."/>
            <person name="Andreopoulos W."/>
            <person name="Hayes R.D."/>
            <person name="Ng V."/>
            <person name="Grigoriev I.V."/>
            <person name="Jackson S.A."/>
            <person name="Sutton T.D.S."/>
            <person name="Dobson A.D.W."/>
            <person name="Rama T."/>
        </authorList>
    </citation>
    <scope>NUCLEOTIDE SEQUENCE</scope>
    <source>
        <strain evidence="3">TRa3180A</strain>
    </source>
</reference>
<sequence length="811" mass="91825">MYLGNDDIDNLDPQLLISLQIPPPRAPSAIHSIRQNSGTSAPGDGNGENSSMKSAGAPRKRQKLNLTKCQQCRVARKKCFPENRKWPDKCERCLKHKPHPLACSKPEVNENKRGPNKKKITTSQLSSSTSQKLKYPDGSDTETVGTFERDRGEVYSESESDSYDFAKPTAIVKRPKGKRSLSETNVRNEKSTTFMYDNLKDGEFRILQLHPGRMDEDIVCSFETDFIDPHGRPSGAIMYATISYYWAAEAQEGPEDGMEITLVKQSPEGDSQSRRWPIKSNLWTALLNLRHPTKERYFWVDALCIDYTKRYRNDPEEKTKQTKLKRHIFMGAKNLCFWLGDYELIKQALNFIPVILERVGSISKLIDDKNYIGCWNAFIMLLKNPAFHRLWLLQEVAISQRSQKQRVSMHCGNTAKDYMDFVDAVGIFASCRDAVADLFRKAPKEWEVDPNILNDDLIRLTELFVDISTNAIRLPETDVSGEGSTDQLTPHWDTDQKLLTLEALVSKLTAFGCGDSRDRVFSMLGLAKDTTEEVTIDYKTSVVQIYENFVYHTIKHSKSLDIICRPWAAPPESTEQSYPSWISSKNTKYTTAVSFVGLPGQSSYHASKCQPAQIVDRVPGSRGSLIVTGAILDTVAKLGDYIYEGMIFKQWLDLGGYDIEQHNKIPSDFWRTLVANLGSDGLCAPVWYRRALGHCITYRSADGSIDTKSIMESEHADSLIRSFLSRVQSVIGGRKFLVTKNGLKGLVPRETQHNDTICVLYGCSVPVVLRAQEDMEKKTSYWEVVGECYVHGMMNGEFFDRGRSSLQFELR</sequence>
<evidence type="ECO:0000259" key="2">
    <source>
        <dbReference type="Pfam" id="PF06985"/>
    </source>
</evidence>
<feature type="domain" description="Heterokaryon incompatibility" evidence="2">
    <location>
        <begin position="239"/>
        <end position="395"/>
    </location>
</feature>
<dbReference type="InterPro" id="IPR010730">
    <property type="entry name" value="HET"/>
</dbReference>
<dbReference type="Pfam" id="PF26639">
    <property type="entry name" value="Het-6_barrel"/>
    <property type="match status" value="1"/>
</dbReference>
<dbReference type="Proteomes" id="UP000887226">
    <property type="component" value="Unassembled WGS sequence"/>
</dbReference>
<evidence type="ECO:0000256" key="1">
    <source>
        <dbReference type="SAM" id="MobiDB-lite"/>
    </source>
</evidence>
<accession>A0A9P7Z6I5</accession>
<feature type="region of interest" description="Disordered" evidence="1">
    <location>
        <begin position="101"/>
        <end position="160"/>
    </location>
</feature>
<feature type="compositionally biased region" description="Low complexity" evidence="1">
    <location>
        <begin position="121"/>
        <end position="133"/>
    </location>
</feature>
<name>A0A9P7Z6I5_9HELO</name>
<dbReference type="EMBL" id="MU253828">
    <property type="protein sequence ID" value="KAG9245840.1"/>
    <property type="molecule type" value="Genomic_DNA"/>
</dbReference>
<proteinExistence type="predicted"/>
<dbReference type="Pfam" id="PF06985">
    <property type="entry name" value="HET"/>
    <property type="match status" value="1"/>
</dbReference>
<dbReference type="AlphaFoldDB" id="A0A9P7Z6I5"/>
<evidence type="ECO:0000313" key="3">
    <source>
        <dbReference type="EMBL" id="KAG9245840.1"/>
    </source>
</evidence>
<comment type="caution">
    <text evidence="3">The sequence shown here is derived from an EMBL/GenBank/DDBJ whole genome shotgun (WGS) entry which is preliminary data.</text>
</comment>
<organism evidence="3 4">
    <name type="scientific">Calycina marina</name>
    <dbReference type="NCBI Taxonomy" id="1763456"/>
    <lineage>
        <taxon>Eukaryota</taxon>
        <taxon>Fungi</taxon>
        <taxon>Dikarya</taxon>
        <taxon>Ascomycota</taxon>
        <taxon>Pezizomycotina</taxon>
        <taxon>Leotiomycetes</taxon>
        <taxon>Helotiales</taxon>
        <taxon>Pezizellaceae</taxon>
        <taxon>Calycina</taxon>
    </lineage>
</organism>
<gene>
    <name evidence="3" type="ORF">BJ878DRAFT_499629</name>
</gene>
<evidence type="ECO:0000313" key="4">
    <source>
        <dbReference type="Proteomes" id="UP000887226"/>
    </source>
</evidence>
<protein>
    <submittedName>
        <fullName evidence="3">Heterokaryon incompatibility protein-domain-containing protein</fullName>
    </submittedName>
</protein>
<keyword evidence="4" id="KW-1185">Reference proteome</keyword>
<dbReference type="InterPro" id="IPR052895">
    <property type="entry name" value="HetReg/Transcr_Mod"/>
</dbReference>